<organism evidence="1 2">
    <name type="scientific">Auriscalpium vulgare</name>
    <dbReference type="NCBI Taxonomy" id="40419"/>
    <lineage>
        <taxon>Eukaryota</taxon>
        <taxon>Fungi</taxon>
        <taxon>Dikarya</taxon>
        <taxon>Basidiomycota</taxon>
        <taxon>Agaricomycotina</taxon>
        <taxon>Agaricomycetes</taxon>
        <taxon>Russulales</taxon>
        <taxon>Auriscalpiaceae</taxon>
        <taxon>Auriscalpium</taxon>
    </lineage>
</organism>
<comment type="caution">
    <text evidence="1">The sequence shown here is derived from an EMBL/GenBank/DDBJ whole genome shotgun (WGS) entry which is preliminary data.</text>
</comment>
<keyword evidence="2" id="KW-1185">Reference proteome</keyword>
<name>A0ACB8S320_9AGAM</name>
<dbReference type="Proteomes" id="UP000814033">
    <property type="component" value="Unassembled WGS sequence"/>
</dbReference>
<protein>
    <submittedName>
        <fullName evidence="1">Uncharacterized protein</fullName>
    </submittedName>
</protein>
<accession>A0ACB8S320</accession>
<proteinExistence type="predicted"/>
<gene>
    <name evidence="1" type="ORF">FA95DRAFT_1555142</name>
</gene>
<sequence length="69" mass="6833">MSGKRGPTKTTQADASRIQSAQARNGQDTGKGAFSARVQSAAAKNANAAAAAPKPPSKAAPATPTSPKK</sequence>
<reference evidence="1" key="1">
    <citation type="submission" date="2021-02" db="EMBL/GenBank/DDBJ databases">
        <authorList>
            <consortium name="DOE Joint Genome Institute"/>
            <person name="Ahrendt S."/>
            <person name="Looney B.P."/>
            <person name="Miyauchi S."/>
            <person name="Morin E."/>
            <person name="Drula E."/>
            <person name="Courty P.E."/>
            <person name="Chicoki N."/>
            <person name="Fauchery L."/>
            <person name="Kohler A."/>
            <person name="Kuo A."/>
            <person name="Labutti K."/>
            <person name="Pangilinan J."/>
            <person name="Lipzen A."/>
            <person name="Riley R."/>
            <person name="Andreopoulos W."/>
            <person name="He G."/>
            <person name="Johnson J."/>
            <person name="Barry K.W."/>
            <person name="Grigoriev I.V."/>
            <person name="Nagy L."/>
            <person name="Hibbett D."/>
            <person name="Henrissat B."/>
            <person name="Matheny P.B."/>
            <person name="Labbe J."/>
            <person name="Martin F."/>
        </authorList>
    </citation>
    <scope>NUCLEOTIDE SEQUENCE</scope>
    <source>
        <strain evidence="1">FP105234-sp</strain>
    </source>
</reference>
<evidence type="ECO:0000313" key="1">
    <source>
        <dbReference type="EMBL" id="KAI0050884.1"/>
    </source>
</evidence>
<evidence type="ECO:0000313" key="2">
    <source>
        <dbReference type="Proteomes" id="UP000814033"/>
    </source>
</evidence>
<dbReference type="EMBL" id="MU275857">
    <property type="protein sequence ID" value="KAI0050884.1"/>
    <property type="molecule type" value="Genomic_DNA"/>
</dbReference>
<reference evidence="1" key="2">
    <citation type="journal article" date="2022" name="New Phytol.">
        <title>Evolutionary transition to the ectomycorrhizal habit in the genomes of a hyperdiverse lineage of mushroom-forming fungi.</title>
        <authorList>
            <person name="Looney B."/>
            <person name="Miyauchi S."/>
            <person name="Morin E."/>
            <person name="Drula E."/>
            <person name="Courty P.E."/>
            <person name="Kohler A."/>
            <person name="Kuo A."/>
            <person name="LaButti K."/>
            <person name="Pangilinan J."/>
            <person name="Lipzen A."/>
            <person name="Riley R."/>
            <person name="Andreopoulos W."/>
            <person name="He G."/>
            <person name="Johnson J."/>
            <person name="Nolan M."/>
            <person name="Tritt A."/>
            <person name="Barry K.W."/>
            <person name="Grigoriev I.V."/>
            <person name="Nagy L.G."/>
            <person name="Hibbett D."/>
            <person name="Henrissat B."/>
            <person name="Matheny P.B."/>
            <person name="Labbe J."/>
            <person name="Martin F.M."/>
        </authorList>
    </citation>
    <scope>NUCLEOTIDE SEQUENCE</scope>
    <source>
        <strain evidence="1">FP105234-sp</strain>
    </source>
</reference>